<proteinExistence type="inferred from homology"/>
<dbReference type="InterPro" id="IPR058625">
    <property type="entry name" value="MdtA-like_BSH"/>
</dbReference>
<gene>
    <name evidence="3" type="ORF">SAMN05421508_11178</name>
</gene>
<dbReference type="Proteomes" id="UP000219621">
    <property type="component" value="Unassembled WGS sequence"/>
</dbReference>
<dbReference type="GO" id="GO:0015562">
    <property type="term" value="F:efflux transmembrane transporter activity"/>
    <property type="evidence" value="ECO:0007669"/>
    <property type="project" value="TreeGrafter"/>
</dbReference>
<feature type="domain" description="Multidrug resistance protein MdtA-like barrel-sandwich hybrid" evidence="2">
    <location>
        <begin position="77"/>
        <end position="238"/>
    </location>
</feature>
<dbReference type="AlphaFoldDB" id="A0A286GX67"/>
<dbReference type="NCBIfam" id="TIGR01730">
    <property type="entry name" value="RND_mfp"/>
    <property type="match status" value="1"/>
</dbReference>
<evidence type="ECO:0000313" key="3">
    <source>
        <dbReference type="EMBL" id="SOE00093.1"/>
    </source>
</evidence>
<dbReference type="Gene3D" id="2.40.420.20">
    <property type="match status" value="1"/>
</dbReference>
<dbReference type="SUPFAM" id="SSF111369">
    <property type="entry name" value="HlyD-like secretion proteins"/>
    <property type="match status" value="1"/>
</dbReference>
<dbReference type="EMBL" id="OCNJ01000011">
    <property type="protein sequence ID" value="SOE00093.1"/>
    <property type="molecule type" value="Genomic_DNA"/>
</dbReference>
<name>A0A286GX67_9PROT</name>
<dbReference type="GO" id="GO:1990281">
    <property type="term" value="C:efflux pump complex"/>
    <property type="evidence" value="ECO:0007669"/>
    <property type="project" value="TreeGrafter"/>
</dbReference>
<organism evidence="3 4">
    <name type="scientific">Caenispirillum bisanense</name>
    <dbReference type="NCBI Taxonomy" id="414052"/>
    <lineage>
        <taxon>Bacteria</taxon>
        <taxon>Pseudomonadati</taxon>
        <taxon>Pseudomonadota</taxon>
        <taxon>Alphaproteobacteria</taxon>
        <taxon>Rhodospirillales</taxon>
        <taxon>Novispirillaceae</taxon>
        <taxon>Caenispirillum</taxon>
    </lineage>
</organism>
<evidence type="ECO:0000259" key="2">
    <source>
        <dbReference type="Pfam" id="PF25917"/>
    </source>
</evidence>
<reference evidence="4" key="1">
    <citation type="submission" date="2017-09" db="EMBL/GenBank/DDBJ databases">
        <authorList>
            <person name="Varghese N."/>
            <person name="Submissions S."/>
        </authorList>
    </citation>
    <scope>NUCLEOTIDE SEQUENCE [LARGE SCALE GENOMIC DNA]</scope>
    <source>
        <strain evidence="4">USBA 140</strain>
    </source>
</reference>
<dbReference type="Gene3D" id="2.40.30.170">
    <property type="match status" value="1"/>
</dbReference>
<dbReference type="Gene3D" id="1.10.287.470">
    <property type="entry name" value="Helix hairpin bin"/>
    <property type="match status" value="1"/>
</dbReference>
<dbReference type="Gene3D" id="2.40.50.100">
    <property type="match status" value="1"/>
</dbReference>
<comment type="similarity">
    <text evidence="1">Belongs to the membrane fusion protein (MFP) (TC 8.A.1) family.</text>
</comment>
<sequence>MREFLRTHWRKALVLPPVLIAAGALVLAVQTRQPPTRAAETEMVRAVRVIAAPALDVVPKATGFGTVEPARVWQAVAEVSGRVVALHPELERGQVLAAGTELIRFDPADYELALARLDAQLAELDAREQSTRDSLAIEERSVAVLRRDLARKRDLRTSGAAAATAVDTAERALLAGEQQVQSLRTTLALLPAQRKALQAQADTASLDLARTVVRAPFDMRVTTVNVQEGQYAQRGTTLASGDGIATAEVAAQVPLAHLFPLIRRADQPLGADVATVSTRMAEVSGLRPVVRLRAGERVVEWPAEVSRIAEEVDPKTRTVGVIVSVADPYRTAQPGVRPPLTRGMFVEVALSGAPHEGKIVVPRHALHQGPAVYVATADDRLEIRPVTVAWQQGDIAVLAGGVAPGERVVVSDVIPAIAGLKLAVTPDPDALAAVTAAAGAAP</sequence>
<protein>
    <submittedName>
        <fullName evidence="3">RND family efflux transporter, MFP subunit</fullName>
    </submittedName>
</protein>
<dbReference type="OrthoDB" id="9783047at2"/>
<evidence type="ECO:0000313" key="4">
    <source>
        <dbReference type="Proteomes" id="UP000219621"/>
    </source>
</evidence>
<dbReference type="Pfam" id="PF25917">
    <property type="entry name" value="BSH_RND"/>
    <property type="match status" value="1"/>
</dbReference>
<dbReference type="InterPro" id="IPR006143">
    <property type="entry name" value="RND_pump_MFP"/>
</dbReference>
<dbReference type="PANTHER" id="PTHR30469">
    <property type="entry name" value="MULTIDRUG RESISTANCE PROTEIN MDTA"/>
    <property type="match status" value="1"/>
</dbReference>
<keyword evidence="4" id="KW-1185">Reference proteome</keyword>
<evidence type="ECO:0000256" key="1">
    <source>
        <dbReference type="ARBA" id="ARBA00009477"/>
    </source>
</evidence>
<dbReference type="RefSeq" id="WP_097281064.1">
    <property type="nucleotide sequence ID" value="NZ_OCNJ01000011.1"/>
</dbReference>
<accession>A0A286GX67</accession>